<reference evidence="2" key="1">
    <citation type="submission" date="2020-05" db="EMBL/GenBank/DDBJ databases">
        <title>Mycena genomes resolve the evolution of fungal bioluminescence.</title>
        <authorList>
            <person name="Tsai I.J."/>
        </authorList>
    </citation>
    <scope>NUCLEOTIDE SEQUENCE</scope>
    <source>
        <strain evidence="2">CCC161011</strain>
    </source>
</reference>
<evidence type="ECO:0000313" key="2">
    <source>
        <dbReference type="EMBL" id="KAF7371947.1"/>
    </source>
</evidence>
<dbReference type="OrthoDB" id="3267892at2759"/>
<name>A0A8H6Z723_9AGAR</name>
<keyword evidence="3" id="KW-1185">Reference proteome</keyword>
<dbReference type="AlphaFoldDB" id="A0A8H6Z723"/>
<accession>A0A8H6Z723</accession>
<protein>
    <submittedName>
        <fullName evidence="2">Uncharacterized protein</fullName>
    </submittedName>
</protein>
<dbReference type="Proteomes" id="UP000620124">
    <property type="component" value="Unassembled WGS sequence"/>
</dbReference>
<evidence type="ECO:0000256" key="1">
    <source>
        <dbReference type="SAM" id="MobiDB-lite"/>
    </source>
</evidence>
<proteinExistence type="predicted"/>
<evidence type="ECO:0000313" key="3">
    <source>
        <dbReference type="Proteomes" id="UP000620124"/>
    </source>
</evidence>
<feature type="region of interest" description="Disordered" evidence="1">
    <location>
        <begin position="35"/>
        <end position="86"/>
    </location>
</feature>
<gene>
    <name evidence="2" type="ORF">MVEN_00052700</name>
</gene>
<sequence length="188" mass="20483">MIVIFPHNHFIKPSKRTRRTATTVLAGHFDVRSPRDELTTLSNGVDPYPPMLQPEDDATRRQRKRKKKERESKGKGAMQNAQKDPLGKGVDAVLVANELSRSVEQPSAAAKAFLQATYIATMQQSVTPPALASPLLRPSTPRVDAEPIKLFQHVARVVPAASHPQPEETACGHEKRVEGIGGGLSATV</sequence>
<comment type="caution">
    <text evidence="2">The sequence shown here is derived from an EMBL/GenBank/DDBJ whole genome shotgun (WGS) entry which is preliminary data.</text>
</comment>
<organism evidence="2 3">
    <name type="scientific">Mycena venus</name>
    <dbReference type="NCBI Taxonomy" id="2733690"/>
    <lineage>
        <taxon>Eukaryota</taxon>
        <taxon>Fungi</taxon>
        <taxon>Dikarya</taxon>
        <taxon>Basidiomycota</taxon>
        <taxon>Agaricomycotina</taxon>
        <taxon>Agaricomycetes</taxon>
        <taxon>Agaricomycetidae</taxon>
        <taxon>Agaricales</taxon>
        <taxon>Marasmiineae</taxon>
        <taxon>Mycenaceae</taxon>
        <taxon>Mycena</taxon>
    </lineage>
</organism>
<dbReference type="EMBL" id="JACAZI010000001">
    <property type="protein sequence ID" value="KAF7371947.1"/>
    <property type="molecule type" value="Genomic_DNA"/>
</dbReference>